<evidence type="ECO:0000313" key="3">
    <source>
        <dbReference type="EMBL" id="PZF81169.1"/>
    </source>
</evidence>
<dbReference type="AlphaFoldDB" id="A0A2W2BYN9"/>
<accession>A0A2W2BYN9</accession>
<dbReference type="Proteomes" id="UP000248764">
    <property type="component" value="Unassembled WGS sequence"/>
</dbReference>
<evidence type="ECO:0000259" key="2">
    <source>
        <dbReference type="Pfam" id="PF08327"/>
    </source>
</evidence>
<dbReference type="InterPro" id="IPR013538">
    <property type="entry name" value="ASHA1/2-like_C"/>
</dbReference>
<name>A0A2W2BYN9_9ACTN</name>
<proteinExistence type="inferred from homology"/>
<dbReference type="SUPFAM" id="SSF55961">
    <property type="entry name" value="Bet v1-like"/>
    <property type="match status" value="1"/>
</dbReference>
<keyword evidence="4" id="KW-1185">Reference proteome</keyword>
<reference evidence="3 4" key="1">
    <citation type="submission" date="2018-01" db="EMBL/GenBank/DDBJ databases">
        <title>Draft genome sequence of Jiangella sp. GTF31.</title>
        <authorList>
            <person name="Sahin N."/>
            <person name="Ay H."/>
            <person name="Saygin H."/>
        </authorList>
    </citation>
    <scope>NUCLEOTIDE SEQUENCE [LARGE SCALE GENOMIC DNA]</scope>
    <source>
        <strain evidence="3 4">GTF31</strain>
    </source>
</reference>
<dbReference type="InterPro" id="IPR023393">
    <property type="entry name" value="START-like_dom_sf"/>
</dbReference>
<feature type="domain" description="Activator of Hsp90 ATPase homologue 1/2-like C-terminal" evidence="2">
    <location>
        <begin position="155"/>
        <end position="210"/>
    </location>
</feature>
<evidence type="ECO:0000256" key="1">
    <source>
        <dbReference type="ARBA" id="ARBA00006817"/>
    </source>
</evidence>
<gene>
    <name evidence="3" type="ORF">C1I92_22240</name>
</gene>
<protein>
    <recommendedName>
        <fullName evidence="2">Activator of Hsp90 ATPase homologue 1/2-like C-terminal domain-containing protein</fullName>
    </recommendedName>
</protein>
<dbReference type="Gene3D" id="3.30.530.20">
    <property type="match status" value="2"/>
</dbReference>
<comment type="similarity">
    <text evidence="1">Belongs to the AHA1 family.</text>
</comment>
<evidence type="ECO:0000313" key="4">
    <source>
        <dbReference type="Proteomes" id="UP000248764"/>
    </source>
</evidence>
<comment type="caution">
    <text evidence="3">The sequence shown here is derived from an EMBL/GenBank/DDBJ whole genome shotgun (WGS) entry which is preliminary data.</text>
</comment>
<organism evidence="3 4">
    <name type="scientific">Jiangella anatolica</name>
    <dbReference type="NCBI Taxonomy" id="2670374"/>
    <lineage>
        <taxon>Bacteria</taxon>
        <taxon>Bacillati</taxon>
        <taxon>Actinomycetota</taxon>
        <taxon>Actinomycetes</taxon>
        <taxon>Jiangellales</taxon>
        <taxon>Jiangellaceae</taxon>
        <taxon>Jiangella</taxon>
    </lineage>
</organism>
<dbReference type="EMBL" id="POTW01000064">
    <property type="protein sequence ID" value="PZF81169.1"/>
    <property type="molecule type" value="Genomic_DNA"/>
</dbReference>
<dbReference type="Pfam" id="PF08327">
    <property type="entry name" value="AHSA1"/>
    <property type="match status" value="1"/>
</dbReference>
<sequence>MAKTGESYTAARAVLLSGTAESGAEAGAAKAVLATSDETIRERTGRGWEEWFDLLDEWGAAEKSHRETARWVADQLGVVPLAWNAQAVVGSYERARLGRAVGQHEDGFTVSVSRTVGASAERLYDAVVDPSLRASWLPDGKLTERTATRPASARFDWDSGPSRVHVVFDVRDAGRTRVTVSHVRLADEDAAAAMKEFWRERLDALKARLEGGSDA</sequence>